<accession>A0A1K1S7Q6</accession>
<dbReference type="Proteomes" id="UP001326715">
    <property type="component" value="Chromosome"/>
</dbReference>
<dbReference type="GO" id="GO:0033942">
    <property type="term" value="F:4-alpha-D-(1-&gt;4)-alpha-D-glucanotrehalose trehalohydrolase activity"/>
    <property type="evidence" value="ECO:0007669"/>
    <property type="project" value="UniProtKB-EC"/>
</dbReference>
<evidence type="ECO:0000256" key="12">
    <source>
        <dbReference type="ARBA" id="ARBA00034013"/>
    </source>
</evidence>
<evidence type="ECO:0000313" key="19">
    <source>
        <dbReference type="EMBL" id="SFW80226.1"/>
    </source>
</evidence>
<dbReference type="InterPro" id="IPR014756">
    <property type="entry name" value="Ig_E-set"/>
</dbReference>
<dbReference type="Gene3D" id="1.10.10.760">
    <property type="entry name" value="E-set domains of sugar-utilizing enzymes"/>
    <property type="match status" value="1"/>
</dbReference>
<organism evidence="19 21">
    <name type="scientific">Chitinophaga sancti</name>
    <dbReference type="NCBI Taxonomy" id="1004"/>
    <lineage>
        <taxon>Bacteria</taxon>
        <taxon>Pseudomonadati</taxon>
        <taxon>Bacteroidota</taxon>
        <taxon>Chitinophagia</taxon>
        <taxon>Chitinophagales</taxon>
        <taxon>Chitinophagaceae</taxon>
        <taxon>Chitinophaga</taxon>
    </lineage>
</organism>
<dbReference type="STRING" id="1004.SAMN05661012_04919"/>
<feature type="active site" description="Proton donor" evidence="15">
    <location>
        <position position="300"/>
    </location>
</feature>
<dbReference type="InterPro" id="IPR006047">
    <property type="entry name" value="GH13_cat_dom"/>
</dbReference>
<evidence type="ECO:0000256" key="5">
    <source>
        <dbReference type="ARBA" id="ARBA00015938"/>
    </source>
</evidence>
<dbReference type="GO" id="GO:0005737">
    <property type="term" value="C:cytoplasm"/>
    <property type="evidence" value="ECO:0007669"/>
    <property type="project" value="UniProtKB-SubCell"/>
</dbReference>
<comment type="catalytic activity">
    <reaction evidence="12 14">
        <text>hydrolysis of (1-&gt;4)-alpha-D-glucosidic linkage in 4-alpha-D-[(1-&gt;4)-alpha-D-glucanosyl]n trehalose to yield trehalose and (1-&gt;4)-alpha-D-glucan.</text>
        <dbReference type="EC" id="3.2.1.141"/>
    </reaction>
</comment>
<keyword evidence="9 14" id="KW-0326">Glycosidase</keyword>
<reference evidence="20 22" key="2">
    <citation type="submission" date="2023-11" db="EMBL/GenBank/DDBJ databases">
        <title>MicrobeMod: A computational toolkit for identifying prokaryotic methylation and restriction-modification with nanopore sequencing.</title>
        <authorList>
            <person name="Crits-Christoph A."/>
            <person name="Kang S.C."/>
            <person name="Lee H."/>
            <person name="Ostrov N."/>
        </authorList>
    </citation>
    <scope>NUCLEOTIDE SEQUENCE [LARGE SCALE GENOMIC DNA]</scope>
    <source>
        <strain evidence="20 22">ATCC 23090</strain>
    </source>
</reference>
<evidence type="ECO:0000256" key="13">
    <source>
        <dbReference type="NCBIfam" id="TIGR02402"/>
    </source>
</evidence>
<keyword evidence="8" id="KW-0119">Carbohydrate metabolism</keyword>
<dbReference type="Pfam" id="PF00128">
    <property type="entry name" value="Alpha-amylase"/>
    <property type="match status" value="2"/>
</dbReference>
<dbReference type="InterPro" id="IPR044901">
    <property type="entry name" value="Trehalose_TreZ_E-set_sf"/>
</dbReference>
<name>A0A1K1S7Q6_9BACT</name>
<sequence length="606" mass="68790">MRTVYTFTGSTILENGTGLFSVWAPFRESVSLLVKTPEPATIPMQKNEEGYWQVSIPDAAPGMTYNYLLDGQLERPDPASRYQPEGVHGPSALIANNFKWSDEGWKGLDLNEMIIYEIHTGTFTPLQNFKGIISKLNYLRSLGINAIEIMPIAQFPGHRNWGYDGVYPYAVHNSYGTVNELKALVNAAHQYGIAVILDVVYNHLGPEGAYFADFGPWYTDKYRTPWGAAINFDDAHADAVRAYFIRNALMWLEECHIDGLRLDAVHAIWDSSAKHFTEELAEAVNSLSHATGRKKILLAEIDFNNPRYIKAPEKGGYGMHGQWVDEFHHALHVVLTKEKEGYYEDFDGLPSLAKAWRDSYVYTGQYSPHRKRKFGVVPHDLSYDKFIVFTQNHDQVGNRMLGDRLAAQLPMEANKLAAAMLLLSPHTPMLFMGEEYGETRPFLYFTSHGDEELSRAVSEGRRNEFKAFSWAGDVPDPQMDKTYEQSMLSWPVPGPLLEYYRYLIALRKTRRALLNTERDNIWVNMPQPEDVILSVERAGNDDRLLLLFNCSDQQAVFVHNRPHLLHKKFDSSVAIWQGPGPTAPDEVAEGTAIKLQPYSAIIYEIV</sequence>
<evidence type="ECO:0000256" key="6">
    <source>
        <dbReference type="ARBA" id="ARBA00022490"/>
    </source>
</evidence>
<dbReference type="EC" id="3.2.1.141" evidence="4 13"/>
<feature type="site" description="Transition state stabilizer" evidence="17">
    <location>
        <position position="394"/>
    </location>
</feature>
<dbReference type="GO" id="GO:0005992">
    <property type="term" value="P:trehalose biosynthetic process"/>
    <property type="evidence" value="ECO:0007669"/>
    <property type="project" value="UniProtKB-UniRule"/>
</dbReference>
<feature type="binding site" evidence="16">
    <location>
        <begin position="325"/>
        <end position="329"/>
    </location>
    <ligand>
        <name>substrate</name>
    </ligand>
</feature>
<dbReference type="EMBL" id="FPIZ01000018">
    <property type="protein sequence ID" value="SFW80226.1"/>
    <property type="molecule type" value="Genomic_DNA"/>
</dbReference>
<dbReference type="SMART" id="SM00642">
    <property type="entry name" value="Aamy"/>
    <property type="match status" value="1"/>
</dbReference>
<dbReference type="NCBIfam" id="TIGR02402">
    <property type="entry name" value="trehalose_TreZ"/>
    <property type="match status" value="1"/>
</dbReference>
<dbReference type="SUPFAM" id="SSF51445">
    <property type="entry name" value="(Trans)glycosidases"/>
    <property type="match status" value="1"/>
</dbReference>
<dbReference type="AlphaFoldDB" id="A0A1K1S7Q6"/>
<feature type="binding site" evidence="16">
    <location>
        <begin position="261"/>
        <end position="266"/>
    </location>
    <ligand>
        <name>substrate</name>
    </ligand>
</feature>
<evidence type="ECO:0000256" key="2">
    <source>
        <dbReference type="ARBA" id="ARBA00005199"/>
    </source>
</evidence>
<dbReference type="InterPro" id="IPR012768">
    <property type="entry name" value="Trehalose_TreZ"/>
</dbReference>
<keyword evidence="6" id="KW-0963">Cytoplasm</keyword>
<proteinExistence type="inferred from homology"/>
<evidence type="ECO:0000313" key="22">
    <source>
        <dbReference type="Proteomes" id="UP001326715"/>
    </source>
</evidence>
<evidence type="ECO:0000256" key="7">
    <source>
        <dbReference type="ARBA" id="ARBA00022801"/>
    </source>
</evidence>
<dbReference type="SUPFAM" id="SSF81296">
    <property type="entry name" value="E set domains"/>
    <property type="match status" value="1"/>
</dbReference>
<evidence type="ECO:0000256" key="10">
    <source>
        <dbReference type="ARBA" id="ARBA00032057"/>
    </source>
</evidence>
<dbReference type="CDD" id="cd02853">
    <property type="entry name" value="E_set_MTHase_like_N"/>
    <property type="match status" value="1"/>
</dbReference>
<evidence type="ECO:0000256" key="16">
    <source>
        <dbReference type="PIRSR" id="PIRSR006337-2"/>
    </source>
</evidence>
<dbReference type="InterPro" id="IPR004193">
    <property type="entry name" value="Glyco_hydro_13_N"/>
</dbReference>
<evidence type="ECO:0000256" key="14">
    <source>
        <dbReference type="PIRNR" id="PIRNR006337"/>
    </source>
</evidence>
<dbReference type="PIRSF" id="PIRSF006337">
    <property type="entry name" value="Trehalose_TreZ"/>
    <property type="match status" value="1"/>
</dbReference>
<comment type="pathway">
    <text evidence="2 14">Glycan biosynthesis; trehalose biosynthesis.</text>
</comment>
<evidence type="ECO:0000256" key="4">
    <source>
        <dbReference type="ARBA" id="ARBA00012268"/>
    </source>
</evidence>
<evidence type="ECO:0000313" key="21">
    <source>
        <dbReference type="Proteomes" id="UP000183788"/>
    </source>
</evidence>
<evidence type="ECO:0000313" key="20">
    <source>
        <dbReference type="EMBL" id="WQG92278.1"/>
    </source>
</evidence>
<comment type="similarity">
    <text evidence="3 14">Belongs to the glycosyl hydrolase 13 family.</text>
</comment>
<comment type="subcellular location">
    <subcellularLocation>
        <location evidence="1 15">Cytoplasm</location>
    </subcellularLocation>
</comment>
<evidence type="ECO:0000256" key="3">
    <source>
        <dbReference type="ARBA" id="ARBA00008061"/>
    </source>
</evidence>
<feature type="domain" description="Glycosyl hydrolase family 13 catalytic" evidence="18">
    <location>
        <begin position="117"/>
        <end position="466"/>
    </location>
</feature>
<keyword evidence="7 14" id="KW-0378">Hydrolase</keyword>
<evidence type="ECO:0000259" key="18">
    <source>
        <dbReference type="SMART" id="SM00642"/>
    </source>
</evidence>
<dbReference type="UniPathway" id="UPA00299"/>
<dbReference type="OrthoDB" id="9761875at2"/>
<evidence type="ECO:0000256" key="1">
    <source>
        <dbReference type="ARBA" id="ARBA00004496"/>
    </source>
</evidence>
<evidence type="ECO:0000256" key="9">
    <source>
        <dbReference type="ARBA" id="ARBA00023295"/>
    </source>
</evidence>
<dbReference type="Proteomes" id="UP000183788">
    <property type="component" value="Unassembled WGS sequence"/>
</dbReference>
<evidence type="ECO:0000256" key="17">
    <source>
        <dbReference type="PIRSR" id="PIRSR006337-3"/>
    </source>
</evidence>
<dbReference type="RefSeq" id="WP_072363911.1">
    <property type="nucleotide sequence ID" value="NZ_CP139972.1"/>
</dbReference>
<keyword evidence="22" id="KW-1185">Reference proteome</keyword>
<dbReference type="Pfam" id="PF02922">
    <property type="entry name" value="CBM_48"/>
    <property type="match status" value="1"/>
</dbReference>
<evidence type="ECO:0000256" key="11">
    <source>
        <dbReference type="ARBA" id="ARBA00033284"/>
    </source>
</evidence>
<evidence type="ECO:0000256" key="8">
    <source>
        <dbReference type="ARBA" id="ARBA00023277"/>
    </source>
</evidence>
<dbReference type="CDD" id="cd11325">
    <property type="entry name" value="AmyAc_GTHase"/>
    <property type="match status" value="1"/>
</dbReference>
<protein>
    <recommendedName>
        <fullName evidence="5 13">Malto-oligosyltrehalose trehalohydrolase</fullName>
        <shortName evidence="14">MTHase</shortName>
        <ecNumber evidence="4 13">3.2.1.141</ecNumber>
    </recommendedName>
    <alternativeName>
        <fullName evidence="11 14">4-alpha-D-((1-&gt;4)-alpha-D-glucano)trehalose trehalohydrolase</fullName>
    </alternativeName>
    <alternativeName>
        <fullName evidence="10 14">Maltooligosyl trehalose trehalohydrolase</fullName>
    </alternativeName>
</protein>
<feature type="active site" description="Nucleophile" evidence="15">
    <location>
        <position position="263"/>
    </location>
</feature>
<dbReference type="EMBL" id="CP140154">
    <property type="protein sequence ID" value="WQG92278.1"/>
    <property type="molecule type" value="Genomic_DNA"/>
</dbReference>
<dbReference type="Gene3D" id="2.60.40.10">
    <property type="entry name" value="Immunoglobulins"/>
    <property type="match status" value="1"/>
</dbReference>
<dbReference type="PANTHER" id="PTHR43651">
    <property type="entry name" value="1,4-ALPHA-GLUCAN-BRANCHING ENZYME"/>
    <property type="match status" value="1"/>
</dbReference>
<evidence type="ECO:0000256" key="15">
    <source>
        <dbReference type="PIRSR" id="PIRSR006337-1"/>
    </source>
</evidence>
<dbReference type="Gene3D" id="3.20.20.80">
    <property type="entry name" value="Glycosidases"/>
    <property type="match status" value="1"/>
</dbReference>
<gene>
    <name evidence="20" type="primary">treZ</name>
    <name evidence="19" type="ORF">SAMN05661012_04919</name>
    <name evidence="20" type="ORF">SR876_12240</name>
</gene>
<reference evidence="19 21" key="1">
    <citation type="submission" date="2016-11" db="EMBL/GenBank/DDBJ databases">
        <authorList>
            <person name="Jaros S."/>
            <person name="Januszkiewicz K."/>
            <person name="Wedrychowicz H."/>
        </authorList>
    </citation>
    <scope>NUCLEOTIDE SEQUENCE [LARGE SCALE GENOMIC DNA]</scope>
    <source>
        <strain evidence="19 21">DSM 784</strain>
    </source>
</reference>
<dbReference type="InterPro" id="IPR017853">
    <property type="entry name" value="GH"/>
</dbReference>
<feature type="binding site" evidence="16">
    <location>
        <begin position="393"/>
        <end position="398"/>
    </location>
    <ligand>
        <name>substrate</name>
    </ligand>
</feature>
<dbReference type="PANTHER" id="PTHR43651:SF11">
    <property type="entry name" value="MALTO-OLIGOSYLTREHALOSE TREHALOHYDROLASE"/>
    <property type="match status" value="1"/>
</dbReference>
<dbReference type="InterPro" id="IPR013783">
    <property type="entry name" value="Ig-like_fold"/>
</dbReference>